<dbReference type="GO" id="GO:0009409">
    <property type="term" value="P:response to cold"/>
    <property type="evidence" value="ECO:0007669"/>
    <property type="project" value="UniProtKB-ARBA"/>
</dbReference>
<evidence type="ECO:0000256" key="7">
    <source>
        <dbReference type="ARBA" id="ARBA00022553"/>
    </source>
</evidence>
<dbReference type="InterPro" id="IPR032675">
    <property type="entry name" value="LRR_dom_sf"/>
</dbReference>
<dbReference type="FunFam" id="3.80.10.10:FF:000041">
    <property type="entry name" value="LRR receptor-like serine/threonine-protein kinase ERECTA"/>
    <property type="match status" value="2"/>
</dbReference>
<dbReference type="InterPro" id="IPR003591">
    <property type="entry name" value="Leu-rich_rpt_typical-subtyp"/>
</dbReference>
<evidence type="ECO:0000256" key="3">
    <source>
        <dbReference type="ARBA" id="ARBA00012513"/>
    </source>
</evidence>
<evidence type="ECO:0000256" key="8">
    <source>
        <dbReference type="ARBA" id="ARBA00022614"/>
    </source>
</evidence>
<reference evidence="25 26" key="1">
    <citation type="journal article" date="2016" name="Sci. Rep.">
        <title>The Dendrobium catenatum Lindl. genome sequence provides insights into polysaccharide synthase, floral development and adaptive evolution.</title>
        <authorList>
            <person name="Zhang G.Q."/>
            <person name="Xu Q."/>
            <person name="Bian C."/>
            <person name="Tsai W.C."/>
            <person name="Yeh C.M."/>
            <person name="Liu K.W."/>
            <person name="Yoshida K."/>
            <person name="Zhang L.S."/>
            <person name="Chang S.B."/>
            <person name="Chen F."/>
            <person name="Shi Y."/>
            <person name="Su Y.Y."/>
            <person name="Zhang Y.Q."/>
            <person name="Chen L.J."/>
            <person name="Yin Y."/>
            <person name="Lin M."/>
            <person name="Huang H."/>
            <person name="Deng H."/>
            <person name="Wang Z.W."/>
            <person name="Zhu S.L."/>
            <person name="Zhao X."/>
            <person name="Deng C."/>
            <person name="Niu S.C."/>
            <person name="Huang J."/>
            <person name="Wang M."/>
            <person name="Liu G.H."/>
            <person name="Yang H.J."/>
            <person name="Xiao X.J."/>
            <person name="Hsiao Y.Y."/>
            <person name="Wu W.L."/>
            <person name="Chen Y.Y."/>
            <person name="Mitsuda N."/>
            <person name="Ohme-Takagi M."/>
            <person name="Luo Y.B."/>
            <person name="Van de Peer Y."/>
            <person name="Liu Z.J."/>
        </authorList>
    </citation>
    <scope>NUCLEOTIDE SEQUENCE [LARGE SCALE GENOMIC DNA]</scope>
    <source>
        <tissue evidence="25">The whole plant</tissue>
    </source>
</reference>
<dbReference type="SUPFAM" id="SSF56112">
    <property type="entry name" value="Protein kinase-like (PK-like)"/>
    <property type="match status" value="1"/>
</dbReference>
<keyword evidence="15 22" id="KW-0067">ATP-binding</keyword>
<dbReference type="InterPro" id="IPR013210">
    <property type="entry name" value="LRR_N_plant-typ"/>
</dbReference>
<accession>A0A2I0VY28</accession>
<reference evidence="25 26" key="2">
    <citation type="journal article" date="2017" name="Nature">
        <title>The Apostasia genome and the evolution of orchids.</title>
        <authorList>
            <person name="Zhang G.Q."/>
            <person name="Liu K.W."/>
            <person name="Li Z."/>
            <person name="Lohaus R."/>
            <person name="Hsiao Y.Y."/>
            <person name="Niu S.C."/>
            <person name="Wang J.Y."/>
            <person name="Lin Y.C."/>
            <person name="Xu Q."/>
            <person name="Chen L.J."/>
            <person name="Yoshida K."/>
            <person name="Fujiwara S."/>
            <person name="Wang Z.W."/>
            <person name="Zhang Y.Q."/>
            <person name="Mitsuda N."/>
            <person name="Wang M."/>
            <person name="Liu G.H."/>
            <person name="Pecoraro L."/>
            <person name="Huang H.X."/>
            <person name="Xiao X.J."/>
            <person name="Lin M."/>
            <person name="Wu X.Y."/>
            <person name="Wu W.L."/>
            <person name="Chen Y.Y."/>
            <person name="Chang S.B."/>
            <person name="Sakamoto S."/>
            <person name="Ohme-Takagi M."/>
            <person name="Yagi M."/>
            <person name="Zeng S.J."/>
            <person name="Shen C.Y."/>
            <person name="Yeh C.M."/>
            <person name="Luo Y.B."/>
            <person name="Tsai W.C."/>
            <person name="Van de Peer Y."/>
            <person name="Liu Z.J."/>
        </authorList>
    </citation>
    <scope>NUCLEOTIDE SEQUENCE [LARGE SCALE GENOMIC DNA]</scope>
    <source>
        <tissue evidence="25">The whole plant</tissue>
    </source>
</reference>
<dbReference type="EC" id="2.7.11.1" evidence="3"/>
<dbReference type="Gene3D" id="1.10.510.10">
    <property type="entry name" value="Transferase(Phosphotransferase) domain 1"/>
    <property type="match status" value="1"/>
</dbReference>
<feature type="transmembrane region" description="Helical" evidence="23">
    <location>
        <begin position="760"/>
        <end position="782"/>
    </location>
</feature>
<evidence type="ECO:0000256" key="23">
    <source>
        <dbReference type="SAM" id="Phobius"/>
    </source>
</evidence>
<dbReference type="SUPFAM" id="SSF52058">
    <property type="entry name" value="L domain-like"/>
    <property type="match status" value="1"/>
</dbReference>
<dbReference type="FunFam" id="3.80.10.10:FF:000275">
    <property type="entry name" value="Leucine-rich repeat receptor-like protein kinase"/>
    <property type="match status" value="1"/>
</dbReference>
<dbReference type="GO" id="GO:0005886">
    <property type="term" value="C:plasma membrane"/>
    <property type="evidence" value="ECO:0007669"/>
    <property type="project" value="UniProtKB-SubCell"/>
</dbReference>
<dbReference type="Gene3D" id="3.80.10.10">
    <property type="entry name" value="Ribonuclease Inhibitor"/>
    <property type="match status" value="3"/>
</dbReference>
<gene>
    <name evidence="25" type="primary">RPK2</name>
    <name evidence="25" type="ORF">MA16_Dca008791</name>
</gene>
<keyword evidence="17 23" id="KW-0472">Membrane</keyword>
<dbReference type="PROSITE" id="PS51450">
    <property type="entry name" value="LRR"/>
    <property type="match status" value="2"/>
</dbReference>
<dbReference type="FunFam" id="3.30.200.20:FF:000260">
    <property type="entry name" value="LRR receptor-like serine/threonine-protein kinase RPK2"/>
    <property type="match status" value="1"/>
</dbReference>
<dbReference type="InterPro" id="IPR017441">
    <property type="entry name" value="Protein_kinase_ATP_BS"/>
</dbReference>
<comment type="subcellular location">
    <subcellularLocation>
        <location evidence="1">Cell membrane</location>
        <topology evidence="1">Single-pass type I membrane protein</topology>
    </subcellularLocation>
</comment>
<evidence type="ECO:0000256" key="22">
    <source>
        <dbReference type="PROSITE-ProRule" id="PRU10141"/>
    </source>
</evidence>
<keyword evidence="14 25" id="KW-0418">Kinase</keyword>
<evidence type="ECO:0000256" key="16">
    <source>
        <dbReference type="ARBA" id="ARBA00022989"/>
    </source>
</evidence>
<dbReference type="Pfam" id="PF00560">
    <property type="entry name" value="LRR_1"/>
    <property type="match status" value="5"/>
</dbReference>
<evidence type="ECO:0000256" key="12">
    <source>
        <dbReference type="ARBA" id="ARBA00022737"/>
    </source>
</evidence>
<dbReference type="EMBL" id="KZ503105">
    <property type="protein sequence ID" value="PKU68310.1"/>
    <property type="molecule type" value="Genomic_DNA"/>
</dbReference>
<evidence type="ECO:0000256" key="21">
    <source>
        <dbReference type="ARBA" id="ARBA00048679"/>
    </source>
</evidence>
<dbReference type="FunFam" id="3.80.10.10:FF:000679">
    <property type="entry name" value="LRR receptor-like serine/threonine-protein kinase RPK2"/>
    <property type="match status" value="1"/>
</dbReference>
<dbReference type="GO" id="GO:0004674">
    <property type="term" value="F:protein serine/threonine kinase activity"/>
    <property type="evidence" value="ECO:0007669"/>
    <property type="project" value="UniProtKB-KW"/>
</dbReference>
<dbReference type="PROSITE" id="PS50011">
    <property type="entry name" value="PROTEIN_KINASE_DOM"/>
    <property type="match status" value="1"/>
</dbReference>
<proteinExistence type="inferred from homology"/>
<protein>
    <recommendedName>
        <fullName evidence="3">non-specific serine/threonine protein kinase</fullName>
        <ecNumber evidence="3">2.7.11.1</ecNumber>
    </recommendedName>
</protein>
<keyword evidence="8" id="KW-0433">Leucine-rich repeat</keyword>
<dbReference type="SMART" id="SM00369">
    <property type="entry name" value="LRR_TYP"/>
    <property type="match status" value="5"/>
</dbReference>
<evidence type="ECO:0000256" key="9">
    <source>
        <dbReference type="ARBA" id="ARBA00022679"/>
    </source>
</evidence>
<dbReference type="FunFam" id="1.10.510.10:FF:000192">
    <property type="entry name" value="LRR receptor-like serine/threonine-protein kinase RPK2"/>
    <property type="match status" value="1"/>
</dbReference>
<comment type="catalytic activity">
    <reaction evidence="21">
        <text>L-seryl-[protein] + ATP = O-phospho-L-seryl-[protein] + ADP + H(+)</text>
        <dbReference type="Rhea" id="RHEA:17989"/>
        <dbReference type="Rhea" id="RHEA-COMP:9863"/>
        <dbReference type="Rhea" id="RHEA-COMP:11604"/>
        <dbReference type="ChEBI" id="CHEBI:15378"/>
        <dbReference type="ChEBI" id="CHEBI:29999"/>
        <dbReference type="ChEBI" id="CHEBI:30616"/>
        <dbReference type="ChEBI" id="CHEBI:83421"/>
        <dbReference type="ChEBI" id="CHEBI:456216"/>
        <dbReference type="EC" id="2.7.11.1"/>
    </reaction>
</comment>
<keyword evidence="13 22" id="KW-0547">Nucleotide-binding</keyword>
<evidence type="ECO:0000313" key="26">
    <source>
        <dbReference type="Proteomes" id="UP000233837"/>
    </source>
</evidence>
<evidence type="ECO:0000313" key="25">
    <source>
        <dbReference type="EMBL" id="PKU68310.1"/>
    </source>
</evidence>
<dbReference type="PANTHER" id="PTHR48056:SF63">
    <property type="entry name" value="PROTEIN KINASE DOMAIN-CONTAINING PROTEIN"/>
    <property type="match status" value="1"/>
</dbReference>
<dbReference type="GO" id="GO:0009414">
    <property type="term" value="P:response to water deprivation"/>
    <property type="evidence" value="ECO:0007669"/>
    <property type="project" value="UniProtKB-ARBA"/>
</dbReference>
<evidence type="ECO:0000256" key="20">
    <source>
        <dbReference type="ARBA" id="ARBA00047899"/>
    </source>
</evidence>
<keyword evidence="12" id="KW-0677">Repeat</keyword>
<keyword evidence="16 23" id="KW-1133">Transmembrane helix</keyword>
<evidence type="ECO:0000256" key="13">
    <source>
        <dbReference type="ARBA" id="ARBA00022741"/>
    </source>
</evidence>
<evidence type="ECO:0000256" key="6">
    <source>
        <dbReference type="ARBA" id="ARBA00022527"/>
    </source>
</evidence>
<keyword evidence="4" id="KW-0217">Developmental protein</keyword>
<dbReference type="InterPro" id="IPR001611">
    <property type="entry name" value="Leu-rich_rpt"/>
</dbReference>
<dbReference type="CDD" id="cd14066">
    <property type="entry name" value="STKc_IRAK"/>
    <property type="match status" value="1"/>
</dbReference>
<keyword evidence="18 25" id="KW-0675">Receptor</keyword>
<evidence type="ECO:0000256" key="11">
    <source>
        <dbReference type="ARBA" id="ARBA00022729"/>
    </source>
</evidence>
<evidence type="ECO:0000259" key="24">
    <source>
        <dbReference type="PROSITE" id="PS50011"/>
    </source>
</evidence>
<dbReference type="AlphaFoldDB" id="A0A2I0VY28"/>
<dbReference type="GO" id="GO:0009945">
    <property type="term" value="P:radial axis specification"/>
    <property type="evidence" value="ECO:0007669"/>
    <property type="project" value="UniProtKB-ARBA"/>
</dbReference>
<dbReference type="GO" id="GO:0009942">
    <property type="term" value="P:longitudinal axis specification"/>
    <property type="evidence" value="ECO:0007669"/>
    <property type="project" value="UniProtKB-ARBA"/>
</dbReference>
<feature type="binding site" evidence="22">
    <location>
        <position position="850"/>
    </location>
    <ligand>
        <name>ATP</name>
        <dbReference type="ChEBI" id="CHEBI:30616"/>
    </ligand>
</feature>
<dbReference type="Pfam" id="PF08263">
    <property type="entry name" value="LRRNT_2"/>
    <property type="match status" value="1"/>
</dbReference>
<evidence type="ECO:0000256" key="10">
    <source>
        <dbReference type="ARBA" id="ARBA00022692"/>
    </source>
</evidence>
<evidence type="ECO:0000256" key="1">
    <source>
        <dbReference type="ARBA" id="ARBA00004251"/>
    </source>
</evidence>
<evidence type="ECO:0000256" key="5">
    <source>
        <dbReference type="ARBA" id="ARBA00022475"/>
    </source>
</evidence>
<evidence type="ECO:0000256" key="18">
    <source>
        <dbReference type="ARBA" id="ARBA00023170"/>
    </source>
</evidence>
<evidence type="ECO:0000256" key="2">
    <source>
        <dbReference type="ARBA" id="ARBA00008684"/>
    </source>
</evidence>
<keyword evidence="26" id="KW-1185">Reference proteome</keyword>
<dbReference type="PROSITE" id="PS00107">
    <property type="entry name" value="PROTEIN_KINASE_ATP"/>
    <property type="match status" value="1"/>
</dbReference>
<dbReference type="Pfam" id="PF00069">
    <property type="entry name" value="Pkinase"/>
    <property type="match status" value="1"/>
</dbReference>
<dbReference type="SUPFAM" id="SSF52047">
    <property type="entry name" value="RNI-like"/>
    <property type="match status" value="1"/>
</dbReference>
<comment type="similarity">
    <text evidence="2">Belongs to the protein kinase superfamily. Ser/Thr protein kinase family.</text>
</comment>
<dbReference type="STRING" id="906689.A0A2I0VY28"/>
<dbReference type="InterPro" id="IPR008271">
    <property type="entry name" value="Ser/Thr_kinase_AS"/>
</dbReference>
<keyword evidence="5" id="KW-1003">Cell membrane</keyword>
<evidence type="ECO:0000256" key="17">
    <source>
        <dbReference type="ARBA" id="ARBA00023136"/>
    </source>
</evidence>
<evidence type="ECO:0000256" key="4">
    <source>
        <dbReference type="ARBA" id="ARBA00022473"/>
    </source>
</evidence>
<dbReference type="InterPro" id="IPR011009">
    <property type="entry name" value="Kinase-like_dom_sf"/>
</dbReference>
<evidence type="ECO:0000256" key="19">
    <source>
        <dbReference type="ARBA" id="ARBA00023180"/>
    </source>
</evidence>
<keyword evidence="19" id="KW-0325">Glycoprotein</keyword>
<dbReference type="Pfam" id="PF13855">
    <property type="entry name" value="LRR_8"/>
    <property type="match status" value="2"/>
</dbReference>
<keyword evidence="10 23" id="KW-0812">Transmembrane</keyword>
<dbReference type="Proteomes" id="UP000233837">
    <property type="component" value="Unassembled WGS sequence"/>
</dbReference>
<dbReference type="Gene3D" id="3.30.200.20">
    <property type="entry name" value="Phosphorylase Kinase, domain 1"/>
    <property type="match status" value="1"/>
</dbReference>
<keyword evidence="11" id="KW-0732">Signal</keyword>
<keyword evidence="9" id="KW-0808">Transferase</keyword>
<keyword evidence="7" id="KW-0597">Phosphoprotein</keyword>
<feature type="domain" description="Protein kinase" evidence="24">
    <location>
        <begin position="822"/>
        <end position="1101"/>
    </location>
</feature>
<comment type="catalytic activity">
    <reaction evidence="20">
        <text>L-threonyl-[protein] + ATP = O-phospho-L-threonyl-[protein] + ADP + H(+)</text>
        <dbReference type="Rhea" id="RHEA:46608"/>
        <dbReference type="Rhea" id="RHEA-COMP:11060"/>
        <dbReference type="Rhea" id="RHEA-COMP:11605"/>
        <dbReference type="ChEBI" id="CHEBI:15378"/>
        <dbReference type="ChEBI" id="CHEBI:30013"/>
        <dbReference type="ChEBI" id="CHEBI:30616"/>
        <dbReference type="ChEBI" id="CHEBI:61977"/>
        <dbReference type="ChEBI" id="CHEBI:456216"/>
        <dbReference type="EC" id="2.7.11.1"/>
    </reaction>
</comment>
<dbReference type="OrthoDB" id="1896041at2759"/>
<dbReference type="PANTHER" id="PTHR48056">
    <property type="entry name" value="LRR RECEPTOR-LIKE SERINE/THREONINE-PROTEIN KINASE-RELATED"/>
    <property type="match status" value="1"/>
</dbReference>
<evidence type="ECO:0000256" key="14">
    <source>
        <dbReference type="ARBA" id="ARBA00022777"/>
    </source>
</evidence>
<evidence type="ECO:0000256" key="15">
    <source>
        <dbReference type="ARBA" id="ARBA00022840"/>
    </source>
</evidence>
<dbReference type="SMART" id="SM00220">
    <property type="entry name" value="S_TKc"/>
    <property type="match status" value="1"/>
</dbReference>
<keyword evidence="6" id="KW-0723">Serine/threonine-protein kinase</keyword>
<dbReference type="GO" id="GO:0048508">
    <property type="term" value="P:embryonic meristem development"/>
    <property type="evidence" value="ECO:0007669"/>
    <property type="project" value="UniProtKB-ARBA"/>
</dbReference>
<sequence length="1101" mass="121371">MQRPLAMTRRRDLHTKNLTFSIFQLFILLALFTQEALCFSDRSSLLRFKSSVYDPSGLLATWSAGGADHCSWLGVHCDSRFRVVAVNISACPVFGRSCPDQMLRFAGQLPTAVFDLTELKVLSLPFHAFFGEIPGEIWKLKSLEVLDLEGNLISGSIPLRFPRGLRVLNLRSNQINGVIPFSLSSCLELEALELSGNQINGTIPLFFDKMVNLRNLHLSFNFLSKSIPEEIGAGCWNLEHLDLSGNLLLGSIPHSLANCSKLRSLILFSNLLDGSVPSDFGRLKELEVLDVSQNRLSGVLPSELGNCTQLSVLILSNPYHPIRRKEDNDDKVNIDDFNCFEGRIPDSITSLPNLRMLWAPRVSLKGAISSNWGTCETLEIINLGENLLTGKIPTVFKRCQNLKFLNLSSNMLTGLVGEELSVSCMDVFDVSENQLSGSIPVFVNKACGLPKSYEDDHLFTYVSSFLSRARAAISFRFFEPTSSFIVYHNFGGNNFTGNLPTFPLAADKFGEQIVYAFLIDRNQLVGPLMGSLFEKCNALQGLVLNFSSNLIHGGIPEKVGTLCKGLMVFDASSNQITGIIPKSFRFAENLLSLDLSRNRLGGQIPAIFDNLKHLRFFSVASNNLSGQITSDLDQSVSLEIVDLSFNSLTGVIPGGLVKLKNLTALILDGNKLSGKLPNFSSLSMFNVSFNYLSEPLPFSSSKLSCDTSNGSPLFSKCQKVSLSIPPSYPRVLVEDSQAYNDAVNASLPAKSNNGFNSIEIASISSASAIVSILLALIVLYVYTRKCTPRSSQQTPGQREVTIFTDIGVPITYESVLRATGGFNASNCIGSGGFGATYKAEIHPGVLVAIKRLSIGRLQGVLQFDAEIKTLGRWRHPNLVTLIGYHLSDSEMFLIYNYFPGGNLERFIQERSKRPTDWRVFHKIAIDVARALAYLHDHCVPRILHRDVKPSNILLDNEYNAYLSDFGLARLLGNSETHATTGVAGTFGYVAPEYAMTCRVSDKADVYSYGVVLLELLSDKKALDPSFSPYGNGFNIVAWACLLLRQGRAREFFTDGLWGVGPRDDLLETLDLAVMCTVDSLPVRPSMKQVVQRLKQLQPPNY</sequence>
<dbReference type="GO" id="GO:0005524">
    <property type="term" value="F:ATP binding"/>
    <property type="evidence" value="ECO:0007669"/>
    <property type="project" value="UniProtKB-UniRule"/>
</dbReference>
<dbReference type="InterPro" id="IPR050647">
    <property type="entry name" value="Plant_LRR-RLKs"/>
</dbReference>
<name>A0A2I0VY28_9ASPA</name>
<dbReference type="InterPro" id="IPR000719">
    <property type="entry name" value="Prot_kinase_dom"/>
</dbReference>
<dbReference type="PROSITE" id="PS00108">
    <property type="entry name" value="PROTEIN_KINASE_ST"/>
    <property type="match status" value="1"/>
</dbReference>
<organism evidence="25 26">
    <name type="scientific">Dendrobium catenatum</name>
    <dbReference type="NCBI Taxonomy" id="906689"/>
    <lineage>
        <taxon>Eukaryota</taxon>
        <taxon>Viridiplantae</taxon>
        <taxon>Streptophyta</taxon>
        <taxon>Embryophyta</taxon>
        <taxon>Tracheophyta</taxon>
        <taxon>Spermatophyta</taxon>
        <taxon>Magnoliopsida</taxon>
        <taxon>Liliopsida</taxon>
        <taxon>Asparagales</taxon>
        <taxon>Orchidaceae</taxon>
        <taxon>Epidendroideae</taxon>
        <taxon>Malaxideae</taxon>
        <taxon>Dendrobiinae</taxon>
        <taxon>Dendrobium</taxon>
    </lineage>
</organism>